<dbReference type="InterPro" id="IPR029058">
    <property type="entry name" value="AB_hydrolase_fold"/>
</dbReference>
<evidence type="ECO:0000313" key="4">
    <source>
        <dbReference type="Proteomes" id="UP000534294"/>
    </source>
</evidence>
<dbReference type="Gene3D" id="3.40.50.1820">
    <property type="entry name" value="alpha/beta hydrolase"/>
    <property type="match status" value="2"/>
</dbReference>
<evidence type="ECO:0000256" key="1">
    <source>
        <dbReference type="SAM" id="MobiDB-lite"/>
    </source>
</evidence>
<keyword evidence="4" id="KW-1185">Reference proteome</keyword>
<dbReference type="EMBL" id="JACHIF010000001">
    <property type="protein sequence ID" value="MBB5036389.1"/>
    <property type="molecule type" value="Genomic_DNA"/>
</dbReference>
<proteinExistence type="predicted"/>
<dbReference type="PANTHER" id="PTHR22946:SF8">
    <property type="entry name" value="ACETYL XYLAN ESTERASE DOMAIN-CONTAINING PROTEIN"/>
    <property type="match status" value="1"/>
</dbReference>
<protein>
    <submittedName>
        <fullName evidence="3">Dienelactone hydrolase</fullName>
    </submittedName>
</protein>
<reference evidence="3 4" key="1">
    <citation type="submission" date="2020-08" db="EMBL/GenBank/DDBJ databases">
        <title>Genomic Encyclopedia of Type Strains, Phase IV (KMG-IV): sequencing the most valuable type-strain genomes for metagenomic binning, comparative biology and taxonomic classification.</title>
        <authorList>
            <person name="Goeker M."/>
        </authorList>
    </citation>
    <scope>NUCLEOTIDE SEQUENCE [LARGE SCALE GENOMIC DNA]</scope>
    <source>
        <strain evidence="3 4">DSM 12251</strain>
    </source>
</reference>
<dbReference type="PROSITE" id="PS51318">
    <property type="entry name" value="TAT"/>
    <property type="match status" value="1"/>
</dbReference>
<dbReference type="PANTHER" id="PTHR22946">
    <property type="entry name" value="DIENELACTONE HYDROLASE DOMAIN-CONTAINING PROTEIN-RELATED"/>
    <property type="match status" value="1"/>
</dbReference>
<dbReference type="GO" id="GO:0016787">
    <property type="term" value="F:hydrolase activity"/>
    <property type="evidence" value="ECO:0007669"/>
    <property type="project" value="UniProtKB-KW"/>
</dbReference>
<dbReference type="InterPro" id="IPR008391">
    <property type="entry name" value="AXE1_dom"/>
</dbReference>
<evidence type="ECO:0000259" key="2">
    <source>
        <dbReference type="Pfam" id="PF05448"/>
    </source>
</evidence>
<accession>A0A7W7YHT9</accession>
<dbReference type="InterPro" id="IPR050261">
    <property type="entry name" value="FrsA_esterase"/>
</dbReference>
<evidence type="ECO:0000313" key="3">
    <source>
        <dbReference type="EMBL" id="MBB5036389.1"/>
    </source>
</evidence>
<dbReference type="InterPro" id="IPR006311">
    <property type="entry name" value="TAT_signal"/>
</dbReference>
<dbReference type="AlphaFoldDB" id="A0A7W7YHT9"/>
<name>A0A7W7YHT9_9BACT</name>
<dbReference type="Pfam" id="PF05448">
    <property type="entry name" value="AXE1"/>
    <property type="match status" value="1"/>
</dbReference>
<feature type="compositionally biased region" description="Polar residues" evidence="1">
    <location>
        <begin position="44"/>
        <end position="54"/>
    </location>
</feature>
<sequence length="711" mass="77605">MSAPFSAPSITPRRQFLQSTGLTLLSLPTLAKAQQGGSKPKSPASANAVTSAPVSSPALEPLNRFPRMQQDWLVDVVRGIEAQGNAQRAALKTQADAEAYVKSVQKRIRQSFGPLPEKTPLNAKVTGVVEREAYRIENIVFESRPGYFVTGNMYVPKGRTGKMPATVGLCGHSLNGKAAEAYQSFAQGLARLGHICFIIDPVGQGERFQYLDNAGLKSRLGGGVSEHIQMGNSQTLVGEFLGSWFAWDGIRALDYLLTRDEVDPQHLGVTGNSGGGTQTTWLCGLEPRFTMGAPSCFVTTFRRNVENELPADTEQCPPQVLALGLDHLDFIAAMAPKPVIIMAQEKDFFDARGSAEAYEQLKKLYTLLGRPENIQLHTGPDPHGYSQSNREAMYRFFNKVTGLPEVAAEPTLTLEKDETLLCAPKGQVAELKSRTLMSFTQEKVANLAQQRKALKGEALKAAVREVLRLPPLPTTAPDYGILRGAGSRKYPAKAYCTYTVETEPGIHALLTRLQEEELTSRIPGAAKRAILYLSHHSADAEMRSDAWVQGLIQAEPEAAFYGCDVRGIGESQPNTCGVNQFLKPYGSHYFYAAHGLMLNRPLLGQRVFDVLRVIQALRAAGHQEIHLAGRGWGALVAGLTALFANEVKQVTLKNALASFQVIAEDAEYQWPYAVMLPGVLAHFDLPDCYAELANQKLQNLEPWGAGDGMKL</sequence>
<dbReference type="RefSeq" id="WP_246430919.1">
    <property type="nucleotide sequence ID" value="NZ_JACHIF010000001.1"/>
</dbReference>
<organism evidence="3 4">
    <name type="scientific">Prosthecobacter dejongeii</name>
    <dbReference type="NCBI Taxonomy" id="48465"/>
    <lineage>
        <taxon>Bacteria</taxon>
        <taxon>Pseudomonadati</taxon>
        <taxon>Verrucomicrobiota</taxon>
        <taxon>Verrucomicrobiia</taxon>
        <taxon>Verrucomicrobiales</taxon>
        <taxon>Verrucomicrobiaceae</taxon>
        <taxon>Prosthecobacter</taxon>
    </lineage>
</organism>
<keyword evidence="3" id="KW-0378">Hydrolase</keyword>
<dbReference type="Proteomes" id="UP000534294">
    <property type="component" value="Unassembled WGS sequence"/>
</dbReference>
<dbReference type="SUPFAM" id="SSF53474">
    <property type="entry name" value="alpha/beta-Hydrolases"/>
    <property type="match status" value="2"/>
</dbReference>
<comment type="caution">
    <text evidence="3">The sequence shown here is derived from an EMBL/GenBank/DDBJ whole genome shotgun (WGS) entry which is preliminary data.</text>
</comment>
<feature type="region of interest" description="Disordered" evidence="1">
    <location>
        <begin position="33"/>
        <end position="61"/>
    </location>
</feature>
<feature type="domain" description="Acetyl xylan esterase" evidence="2">
    <location>
        <begin position="135"/>
        <end position="306"/>
    </location>
</feature>
<gene>
    <name evidence="3" type="ORF">HNQ64_000623</name>
</gene>